<comment type="function">
    <text evidence="5">Participates in chromosomal partition during cell division. May act via the formation of a condensin-like complex containing Smc and ScpA that pull DNA away from mid-cell into both cell halves.</text>
</comment>
<keyword evidence="2 5" id="KW-0132">Cell division</keyword>
<dbReference type="InterPro" id="IPR036390">
    <property type="entry name" value="WH_DNA-bd_sf"/>
</dbReference>
<dbReference type="PIRSF" id="PIRSF019345">
    <property type="entry name" value="ScpB"/>
    <property type="match status" value="1"/>
</dbReference>
<dbReference type="EMBL" id="DXEM01000010">
    <property type="protein sequence ID" value="HIX67115.1"/>
    <property type="molecule type" value="Genomic_DNA"/>
</dbReference>
<feature type="coiled-coil region" evidence="6">
    <location>
        <begin position="32"/>
        <end position="59"/>
    </location>
</feature>
<reference evidence="7" key="2">
    <citation type="submission" date="2021-04" db="EMBL/GenBank/DDBJ databases">
        <authorList>
            <person name="Gilroy R."/>
        </authorList>
    </citation>
    <scope>NUCLEOTIDE SEQUENCE</scope>
    <source>
        <strain evidence="7">CHK191-13928</strain>
    </source>
</reference>
<sequence length="200" mass="23217">MKEKLARIEGILFSMGTSVSKRQLMEALDIGEDVLEYLMDQLKREYERAERGIRLREFEDSYQLCTKQECYESLIRIVNHPKKPKLTDVMLETLSIIAYKQPVTKQEIEAIRGVKCDHPVNKLLEYHLICEAGRLDAVGRPILFKTTEDFLRCFGVSSLNELPAIQEETIENFKAEAQEEISYVLEDDRTAKEMEEESYG</sequence>
<evidence type="ECO:0000256" key="2">
    <source>
        <dbReference type="ARBA" id="ARBA00022618"/>
    </source>
</evidence>
<dbReference type="Pfam" id="PF04079">
    <property type="entry name" value="SMC_ScpB"/>
    <property type="match status" value="1"/>
</dbReference>
<dbReference type="AlphaFoldDB" id="A0A9D1WW28"/>
<evidence type="ECO:0000256" key="1">
    <source>
        <dbReference type="ARBA" id="ARBA00022490"/>
    </source>
</evidence>
<dbReference type="Gene3D" id="1.10.10.10">
    <property type="entry name" value="Winged helix-like DNA-binding domain superfamily/Winged helix DNA-binding domain"/>
    <property type="match status" value="2"/>
</dbReference>
<evidence type="ECO:0000256" key="6">
    <source>
        <dbReference type="SAM" id="Coils"/>
    </source>
</evidence>
<dbReference type="InterPro" id="IPR005234">
    <property type="entry name" value="ScpB_csome_segregation"/>
</dbReference>
<name>A0A9D1WW28_9FIRM</name>
<proteinExistence type="inferred from homology"/>
<comment type="subunit">
    <text evidence="5">Homodimer. Homodimerization may be required to stabilize the binding of ScpA to the Smc head domains. Component of a cohesin-like complex composed of ScpA, ScpB and the Smc homodimer, in which ScpA and ScpB bind to the head domain of Smc. The presence of the three proteins is required for the association of the complex with DNA.</text>
</comment>
<evidence type="ECO:0000313" key="8">
    <source>
        <dbReference type="Proteomes" id="UP000886721"/>
    </source>
</evidence>
<dbReference type="NCBIfam" id="TIGR00281">
    <property type="entry name" value="SMC-Scp complex subunit ScpB"/>
    <property type="match status" value="1"/>
</dbReference>
<dbReference type="GO" id="GO:0005737">
    <property type="term" value="C:cytoplasm"/>
    <property type="evidence" value="ECO:0007669"/>
    <property type="project" value="UniProtKB-SubCell"/>
</dbReference>
<organism evidence="7 8">
    <name type="scientific">Candidatus Anaerostipes excrementavium</name>
    <dbReference type="NCBI Taxonomy" id="2838463"/>
    <lineage>
        <taxon>Bacteria</taxon>
        <taxon>Bacillati</taxon>
        <taxon>Bacillota</taxon>
        <taxon>Clostridia</taxon>
        <taxon>Lachnospirales</taxon>
        <taxon>Lachnospiraceae</taxon>
        <taxon>Anaerostipes</taxon>
    </lineage>
</organism>
<gene>
    <name evidence="5 7" type="primary">scpB</name>
    <name evidence="7" type="ORF">H9735_03180</name>
</gene>
<dbReference type="PANTHER" id="PTHR34298">
    <property type="entry name" value="SEGREGATION AND CONDENSATION PROTEIN B"/>
    <property type="match status" value="1"/>
</dbReference>
<dbReference type="PANTHER" id="PTHR34298:SF2">
    <property type="entry name" value="SEGREGATION AND CONDENSATION PROTEIN B"/>
    <property type="match status" value="1"/>
</dbReference>
<comment type="subcellular location">
    <subcellularLocation>
        <location evidence="5">Cytoplasm</location>
    </subcellularLocation>
    <text evidence="5">Associated with two foci at the outer edges of the nucleoid region in young cells, and at four foci within both cell halves in older cells.</text>
</comment>
<keyword evidence="4 5" id="KW-0131">Cell cycle</keyword>
<dbReference type="InterPro" id="IPR036388">
    <property type="entry name" value="WH-like_DNA-bd_sf"/>
</dbReference>
<evidence type="ECO:0000256" key="3">
    <source>
        <dbReference type="ARBA" id="ARBA00022829"/>
    </source>
</evidence>
<dbReference type="SUPFAM" id="SSF46785">
    <property type="entry name" value="Winged helix' DNA-binding domain"/>
    <property type="match status" value="2"/>
</dbReference>
<accession>A0A9D1WW28</accession>
<keyword evidence="1 5" id="KW-0963">Cytoplasm</keyword>
<evidence type="ECO:0000313" key="7">
    <source>
        <dbReference type="EMBL" id="HIX67115.1"/>
    </source>
</evidence>
<comment type="similarity">
    <text evidence="5">Belongs to the ScpB family.</text>
</comment>
<dbReference type="HAMAP" id="MF_01804">
    <property type="entry name" value="ScpB"/>
    <property type="match status" value="1"/>
</dbReference>
<dbReference type="Proteomes" id="UP000886721">
    <property type="component" value="Unassembled WGS sequence"/>
</dbReference>
<dbReference type="GO" id="GO:0051304">
    <property type="term" value="P:chromosome separation"/>
    <property type="evidence" value="ECO:0007669"/>
    <property type="project" value="InterPro"/>
</dbReference>
<dbReference type="GO" id="GO:0051301">
    <property type="term" value="P:cell division"/>
    <property type="evidence" value="ECO:0007669"/>
    <property type="project" value="UniProtKB-KW"/>
</dbReference>
<reference evidence="7" key="1">
    <citation type="journal article" date="2021" name="PeerJ">
        <title>Extensive microbial diversity within the chicken gut microbiome revealed by metagenomics and culture.</title>
        <authorList>
            <person name="Gilroy R."/>
            <person name="Ravi A."/>
            <person name="Getino M."/>
            <person name="Pursley I."/>
            <person name="Horton D.L."/>
            <person name="Alikhan N.F."/>
            <person name="Baker D."/>
            <person name="Gharbi K."/>
            <person name="Hall N."/>
            <person name="Watson M."/>
            <person name="Adriaenssens E.M."/>
            <person name="Foster-Nyarko E."/>
            <person name="Jarju S."/>
            <person name="Secka A."/>
            <person name="Antonio M."/>
            <person name="Oren A."/>
            <person name="Chaudhuri R.R."/>
            <person name="La Ragione R."/>
            <person name="Hildebrand F."/>
            <person name="Pallen M.J."/>
        </authorList>
    </citation>
    <scope>NUCLEOTIDE SEQUENCE</scope>
    <source>
        <strain evidence="7">CHK191-13928</strain>
    </source>
</reference>
<dbReference type="GO" id="GO:0006260">
    <property type="term" value="P:DNA replication"/>
    <property type="evidence" value="ECO:0007669"/>
    <property type="project" value="UniProtKB-UniRule"/>
</dbReference>
<evidence type="ECO:0000256" key="5">
    <source>
        <dbReference type="HAMAP-Rule" id="MF_01804"/>
    </source>
</evidence>
<evidence type="ECO:0000256" key="4">
    <source>
        <dbReference type="ARBA" id="ARBA00023306"/>
    </source>
</evidence>
<keyword evidence="3 5" id="KW-0159">Chromosome partition</keyword>
<keyword evidence="6" id="KW-0175">Coiled coil</keyword>
<comment type="caution">
    <text evidence="7">The sequence shown here is derived from an EMBL/GenBank/DDBJ whole genome shotgun (WGS) entry which is preliminary data.</text>
</comment>
<protein>
    <recommendedName>
        <fullName evidence="5">Segregation and condensation protein B</fullName>
    </recommendedName>
</protein>